<evidence type="ECO:0000313" key="5">
    <source>
        <dbReference type="Proteomes" id="UP000035481"/>
    </source>
</evidence>
<dbReference type="Gene3D" id="2.40.30.10">
    <property type="entry name" value="Translation factors"/>
    <property type="match status" value="1"/>
</dbReference>
<dbReference type="InterPro" id="IPR017938">
    <property type="entry name" value="Riboflavin_synthase-like_b-brl"/>
</dbReference>
<dbReference type="PATRIC" id="fig|1440762.4.peg.2588"/>
<dbReference type="InterPro" id="IPR036010">
    <property type="entry name" value="2Fe-2S_ferredoxin-like_sf"/>
</dbReference>
<dbReference type="CDD" id="cd06184">
    <property type="entry name" value="flavohem_like_fad_nad_binding"/>
    <property type="match status" value="1"/>
</dbReference>
<evidence type="ECO:0000259" key="2">
    <source>
        <dbReference type="PROSITE" id="PS51340"/>
    </source>
</evidence>
<dbReference type="Pfam" id="PF00111">
    <property type="entry name" value="Fer2"/>
    <property type="match status" value="1"/>
</dbReference>
<dbReference type="OrthoDB" id="9786134at2"/>
<accession>A0A0G9GZW0</accession>
<sequence length="584" mass="62396">MSHVVSVNVGLPADVSWRGKTVRTAVWKRPVGGRVMARRLNLDGDGQGDLQGHGGVHRAVMVYQVASYRYWEHVLQRTLGEYGMFGENLTVDGLADDDVCVGDRYRIGGALFEVSQPRVTCYRVGIRMDEPRMPALLVSHRRPGFYLRVIEEGEIGAGDEIVRVERGRAGMTVAEVDGLLYLPDHPKDRLQLAASEPSLSPGWKQSFDALLANTAGLPGNAGLAPVMAPAAWPGFRTLKVVSVVEESSEVKSLLLIATEPPYLAPPAAGSFVVLRLPAADGGSAVTRSYSISNIGEDGCYRVSIKRGSGEGSRYIHSHVHAGDLMEVSAPRGTFTLQAGDDPVVLVSAGIGVTPVLGMLHQLAAEGVAARREVYWIYGARNGAERPFASEVRRLLGELPHVHALVAYSQPRAEDQLGRDFDVAERISAATIQRLGVPSNAQFYLCGPTSFMSDLMDGLAAVGYASTHLHTEIFGSVGSITPGIAAGPARSPHPPAGPAGQGPTVSFSRSSLALPWSDRYQSLLEFAEACDVPVRWSCRAGVCHTCETALIAGQIRYDTEPVGAPADGSVLICCARPSSDIELDL</sequence>
<dbReference type="Gene3D" id="2.40.33.20">
    <property type="entry name" value="PK beta-barrel domain-like"/>
    <property type="match status" value="1"/>
</dbReference>
<feature type="domain" description="FAD-binding FR-type" evidence="3">
    <location>
        <begin position="233"/>
        <end position="337"/>
    </location>
</feature>
<dbReference type="PRINTS" id="PR00409">
    <property type="entry name" value="PHDIOXRDTASE"/>
</dbReference>
<dbReference type="Gene3D" id="3.10.20.30">
    <property type="match status" value="1"/>
</dbReference>
<dbReference type="GO" id="GO:0030151">
    <property type="term" value="F:molybdenum ion binding"/>
    <property type="evidence" value="ECO:0007669"/>
    <property type="project" value="InterPro"/>
</dbReference>
<dbReference type="AlphaFoldDB" id="A0A0G9GZW0"/>
<gene>
    <name evidence="4" type="ORF">Y882_14320</name>
</gene>
<reference evidence="4 5" key="1">
    <citation type="journal article" date="2015" name="Antonie Van Leeuwenhoek">
        <title>A phylogenomic and molecular marker based taxonomic framework for the order Xanthomonadales: proposal to transfer the families Algiphilaceae and Solimonadaceae to the order Nevskiales ord. nov. and to create a new family within the order Xanthomonadales, the family Rhodanobacteraceae fam. nov., containing the genus Rhodanobacter and its closest relatives.</title>
        <authorList>
            <person name="Naushad S."/>
            <person name="Adeolu M."/>
            <person name="Wong S."/>
            <person name="Sohail M."/>
            <person name="Schellhorn H.E."/>
            <person name="Gupta R.S."/>
        </authorList>
    </citation>
    <scope>NUCLEOTIDE SEQUENCE [LARGE SCALE GENOMIC DNA]</scope>
    <source>
        <strain evidence="4 5">DSM 16301</strain>
    </source>
</reference>
<dbReference type="PANTHER" id="PTHR30212">
    <property type="entry name" value="PROTEIN YIIM"/>
    <property type="match status" value="1"/>
</dbReference>
<dbReference type="InterPro" id="IPR039261">
    <property type="entry name" value="FNR_nucleotide-bd"/>
</dbReference>
<protein>
    <submittedName>
        <fullName evidence="4">Sulfurase</fullName>
    </submittedName>
</protein>
<dbReference type="PROSITE" id="PS51085">
    <property type="entry name" value="2FE2S_FER_2"/>
    <property type="match status" value="1"/>
</dbReference>
<dbReference type="CDD" id="cd00207">
    <property type="entry name" value="fer2"/>
    <property type="match status" value="1"/>
</dbReference>
<dbReference type="GO" id="GO:0030170">
    <property type="term" value="F:pyridoxal phosphate binding"/>
    <property type="evidence" value="ECO:0007669"/>
    <property type="project" value="InterPro"/>
</dbReference>
<dbReference type="InterPro" id="IPR017927">
    <property type="entry name" value="FAD-bd_FR_type"/>
</dbReference>
<feature type="domain" description="MOSC" evidence="2">
    <location>
        <begin position="29"/>
        <end position="164"/>
    </location>
</feature>
<dbReference type="SUPFAM" id="SSF52343">
    <property type="entry name" value="Ferredoxin reductase-like, C-terminal NADP-linked domain"/>
    <property type="match status" value="1"/>
</dbReference>
<dbReference type="Pfam" id="PF00175">
    <property type="entry name" value="NAD_binding_1"/>
    <property type="match status" value="1"/>
</dbReference>
<dbReference type="SUPFAM" id="SSF63380">
    <property type="entry name" value="Riboflavin synthase domain-like"/>
    <property type="match status" value="1"/>
</dbReference>
<dbReference type="InterPro" id="IPR005302">
    <property type="entry name" value="MoCF_Sase_C"/>
</dbReference>
<dbReference type="GO" id="GO:0051536">
    <property type="term" value="F:iron-sulfur cluster binding"/>
    <property type="evidence" value="ECO:0007669"/>
    <property type="project" value="InterPro"/>
</dbReference>
<dbReference type="EMBL" id="JPLA01000041">
    <property type="protein sequence ID" value="KLD62843.1"/>
    <property type="molecule type" value="Genomic_DNA"/>
</dbReference>
<dbReference type="RefSeq" id="WP_046972548.1">
    <property type="nucleotide sequence ID" value="NZ_JPLA01000041.1"/>
</dbReference>
<dbReference type="Proteomes" id="UP000035481">
    <property type="component" value="Unassembled WGS sequence"/>
</dbReference>
<comment type="caution">
    <text evidence="4">The sequence shown here is derived from an EMBL/GenBank/DDBJ whole genome shotgun (WGS) entry which is preliminary data.</text>
</comment>
<name>A0A0G9GZW0_9GAMM</name>
<dbReference type="Pfam" id="PF03473">
    <property type="entry name" value="MOSC"/>
    <property type="match status" value="1"/>
</dbReference>
<evidence type="ECO:0000313" key="4">
    <source>
        <dbReference type="EMBL" id="KLD62843.1"/>
    </source>
</evidence>
<dbReference type="InterPro" id="IPR012675">
    <property type="entry name" value="Beta-grasp_dom_sf"/>
</dbReference>
<dbReference type="InterPro" id="IPR001433">
    <property type="entry name" value="OxRdtase_FAD/NAD-bd"/>
</dbReference>
<dbReference type="PROSITE" id="PS51340">
    <property type="entry name" value="MOSC"/>
    <property type="match status" value="1"/>
</dbReference>
<dbReference type="STRING" id="1440762.Y882_14320"/>
<evidence type="ECO:0000259" key="3">
    <source>
        <dbReference type="PROSITE" id="PS51384"/>
    </source>
</evidence>
<dbReference type="GO" id="GO:0016491">
    <property type="term" value="F:oxidoreductase activity"/>
    <property type="evidence" value="ECO:0007669"/>
    <property type="project" value="InterPro"/>
</dbReference>
<dbReference type="PROSITE" id="PS51384">
    <property type="entry name" value="FAD_FR"/>
    <property type="match status" value="1"/>
</dbReference>
<organism evidence="4 5">
    <name type="scientific">Dyella japonica DSM 16301</name>
    <dbReference type="NCBI Taxonomy" id="1440762"/>
    <lineage>
        <taxon>Bacteria</taxon>
        <taxon>Pseudomonadati</taxon>
        <taxon>Pseudomonadota</taxon>
        <taxon>Gammaproteobacteria</taxon>
        <taxon>Lysobacterales</taxon>
        <taxon>Rhodanobacteraceae</taxon>
        <taxon>Dyella</taxon>
    </lineage>
</organism>
<dbReference type="PANTHER" id="PTHR30212:SF2">
    <property type="entry name" value="PROTEIN YIIM"/>
    <property type="match status" value="1"/>
</dbReference>
<dbReference type="Pfam" id="PF03475">
    <property type="entry name" value="YiiM_3-alpha"/>
    <property type="match status" value="1"/>
</dbReference>
<dbReference type="InterPro" id="IPR011037">
    <property type="entry name" value="Pyrv_Knase-like_insert_dom_sf"/>
</dbReference>
<dbReference type="InterPro" id="IPR005163">
    <property type="entry name" value="Tri_helical_YiiM-like"/>
</dbReference>
<dbReference type="InterPro" id="IPR052353">
    <property type="entry name" value="Benzoxazolinone_Detox_Enz"/>
</dbReference>
<dbReference type="Gene3D" id="3.40.50.80">
    <property type="entry name" value="Nucleotide-binding domain of ferredoxin-NADP reductase (FNR) module"/>
    <property type="match status" value="1"/>
</dbReference>
<dbReference type="SUPFAM" id="SSF50800">
    <property type="entry name" value="PK beta-barrel domain-like"/>
    <property type="match status" value="1"/>
</dbReference>
<feature type="domain" description="2Fe-2S ferredoxin-type" evidence="1">
    <location>
        <begin position="502"/>
        <end position="584"/>
    </location>
</feature>
<dbReference type="InterPro" id="IPR001041">
    <property type="entry name" value="2Fe-2S_ferredoxin-type"/>
</dbReference>
<evidence type="ECO:0000259" key="1">
    <source>
        <dbReference type="PROSITE" id="PS51085"/>
    </source>
</evidence>
<proteinExistence type="predicted"/>
<dbReference type="SUPFAM" id="SSF54292">
    <property type="entry name" value="2Fe-2S ferredoxin-like"/>
    <property type="match status" value="1"/>
</dbReference>